<dbReference type="GO" id="GO:0005801">
    <property type="term" value="C:cis-Golgi network"/>
    <property type="evidence" value="ECO:0007669"/>
    <property type="project" value="TreeGrafter"/>
</dbReference>
<dbReference type="AlphaFoldDB" id="A0A6G0WRZ0"/>
<dbReference type="Gene3D" id="2.40.100.10">
    <property type="entry name" value="Cyclophilin-like"/>
    <property type="match status" value="1"/>
</dbReference>
<dbReference type="InterPro" id="IPR014025">
    <property type="entry name" value="Glutaredoxin_subgr"/>
</dbReference>
<dbReference type="InterPro" id="IPR029000">
    <property type="entry name" value="Cyclophilin-like_dom_sf"/>
</dbReference>
<dbReference type="SUPFAM" id="SSF52833">
    <property type="entry name" value="Thioredoxin-like"/>
    <property type="match status" value="2"/>
</dbReference>
<dbReference type="Pfam" id="PF00160">
    <property type="entry name" value="Pro_isomerase"/>
    <property type="match status" value="1"/>
</dbReference>
<dbReference type="PRINTS" id="PR00160">
    <property type="entry name" value="GLUTAREDOXIN"/>
</dbReference>
<keyword evidence="1" id="KW-1133">Transmembrane helix</keyword>
<evidence type="ECO:0000313" key="3">
    <source>
        <dbReference type="EMBL" id="KAF0730248.1"/>
    </source>
</evidence>
<feature type="domain" description="PPIase cyclophilin-type" evidence="2">
    <location>
        <begin position="62"/>
        <end position="208"/>
    </location>
</feature>
<name>A0A6G0WRZ0_9STRA</name>
<evidence type="ECO:0000259" key="2">
    <source>
        <dbReference type="PROSITE" id="PS50072"/>
    </source>
</evidence>
<dbReference type="PANTHER" id="PTHR45694:SF5">
    <property type="entry name" value="GLUTAREDOXIN 2"/>
    <property type="match status" value="1"/>
</dbReference>
<evidence type="ECO:0000256" key="1">
    <source>
        <dbReference type="SAM" id="Phobius"/>
    </source>
</evidence>
<dbReference type="PROSITE" id="PS51354">
    <property type="entry name" value="GLUTAREDOXIN_2"/>
    <property type="match status" value="2"/>
</dbReference>
<dbReference type="InterPro" id="IPR002109">
    <property type="entry name" value="Glutaredoxin"/>
</dbReference>
<dbReference type="EMBL" id="VJMJ01000155">
    <property type="protein sequence ID" value="KAF0730248.1"/>
    <property type="molecule type" value="Genomic_DNA"/>
</dbReference>
<dbReference type="Gene3D" id="3.40.30.10">
    <property type="entry name" value="Glutaredoxin"/>
    <property type="match status" value="2"/>
</dbReference>
<keyword evidence="1" id="KW-0812">Transmembrane</keyword>
<dbReference type="InterPro" id="IPR002130">
    <property type="entry name" value="Cyclophilin-type_PPIase_dom"/>
</dbReference>
<proteinExistence type="predicted"/>
<keyword evidence="4" id="KW-1185">Reference proteome</keyword>
<keyword evidence="1" id="KW-0472">Membrane</keyword>
<sequence length="429" mass="46577">MLPHHRRTKAAATPTATYVKYGAIAILGLLCIKFLFFVDPLSLDDLLPFQNKTMYKFSTKYGHFTIELFPNDAPKTVEHFEELITSGFYKENAGFYRAEPGFVLQGGGFVHDKLSPLGNVPVEYSLPSEERMVVLARNKDSSSGNTEFSIMLADNSAVNAPQGNSPGYTAFGRVYAGYPTVVAIANEMAEGYLAKKNKDQVVNFDAIEKIAQKTPTVADLREVSDGIQDALATRFSVVVFSKTTCPYSAKAKRILREIGAEVHAVELDLLPPAAASKYQDTLDVYTGRRTVPNVFVNGVSIGGGDDVEDLSDAGKLVSLVEPTGALAKQNVILASIRKHPLVVFTKSYDPYSKEVQAVLKDVGATPHVIEMDTHKNGPAIQYYLTKMSGRKTTPNVFVGGKTIGGCDDTKQLHGTGELTLLLQQAGALK</sequence>
<dbReference type="GO" id="GO:0005796">
    <property type="term" value="C:Golgi lumen"/>
    <property type="evidence" value="ECO:0007669"/>
    <property type="project" value="TreeGrafter"/>
</dbReference>
<accession>A0A6G0WRZ0</accession>
<dbReference type="PROSITE" id="PS50072">
    <property type="entry name" value="CSA_PPIASE_2"/>
    <property type="match status" value="1"/>
</dbReference>
<evidence type="ECO:0000313" key="4">
    <source>
        <dbReference type="Proteomes" id="UP000481153"/>
    </source>
</evidence>
<dbReference type="GO" id="GO:0003755">
    <property type="term" value="F:peptidyl-prolyl cis-trans isomerase activity"/>
    <property type="evidence" value="ECO:0007669"/>
    <property type="project" value="InterPro"/>
</dbReference>
<dbReference type="Proteomes" id="UP000481153">
    <property type="component" value="Unassembled WGS sequence"/>
</dbReference>
<dbReference type="PANTHER" id="PTHR45694">
    <property type="entry name" value="GLUTAREDOXIN 2"/>
    <property type="match status" value="1"/>
</dbReference>
<dbReference type="GO" id="GO:0034599">
    <property type="term" value="P:cellular response to oxidative stress"/>
    <property type="evidence" value="ECO:0007669"/>
    <property type="project" value="TreeGrafter"/>
</dbReference>
<dbReference type="GO" id="GO:0015038">
    <property type="term" value="F:glutathione disulfide oxidoreductase activity"/>
    <property type="evidence" value="ECO:0007669"/>
    <property type="project" value="TreeGrafter"/>
</dbReference>
<dbReference type="CDD" id="cd03419">
    <property type="entry name" value="GRX_GRXh_1_2_like"/>
    <property type="match status" value="2"/>
</dbReference>
<dbReference type="Pfam" id="PF00462">
    <property type="entry name" value="Glutaredoxin"/>
    <property type="match status" value="2"/>
</dbReference>
<reference evidence="3 4" key="1">
    <citation type="submission" date="2019-07" db="EMBL/GenBank/DDBJ databases">
        <title>Genomics analysis of Aphanomyces spp. identifies a new class of oomycete effector associated with host adaptation.</title>
        <authorList>
            <person name="Gaulin E."/>
        </authorList>
    </citation>
    <scope>NUCLEOTIDE SEQUENCE [LARGE SCALE GENOMIC DNA]</scope>
    <source>
        <strain evidence="3 4">ATCC 201684</strain>
    </source>
</reference>
<feature type="transmembrane region" description="Helical" evidence="1">
    <location>
        <begin position="21"/>
        <end position="38"/>
    </location>
</feature>
<gene>
    <name evidence="3" type="ORF">Ae201684_012250</name>
</gene>
<dbReference type="SUPFAM" id="SSF50891">
    <property type="entry name" value="Cyclophilin-like"/>
    <property type="match status" value="1"/>
</dbReference>
<dbReference type="InterPro" id="IPR036249">
    <property type="entry name" value="Thioredoxin-like_sf"/>
</dbReference>
<dbReference type="VEuPathDB" id="FungiDB:AeMF1_005982"/>
<comment type="caution">
    <text evidence="3">The sequence shown here is derived from an EMBL/GenBank/DDBJ whole genome shotgun (WGS) entry which is preliminary data.</text>
</comment>
<organism evidence="3 4">
    <name type="scientific">Aphanomyces euteiches</name>
    <dbReference type="NCBI Taxonomy" id="100861"/>
    <lineage>
        <taxon>Eukaryota</taxon>
        <taxon>Sar</taxon>
        <taxon>Stramenopiles</taxon>
        <taxon>Oomycota</taxon>
        <taxon>Saprolegniomycetes</taxon>
        <taxon>Saprolegniales</taxon>
        <taxon>Verrucalvaceae</taxon>
        <taxon>Aphanomyces</taxon>
    </lineage>
</organism>
<protein>
    <recommendedName>
        <fullName evidence="2">PPIase cyclophilin-type domain-containing protein</fullName>
    </recommendedName>
</protein>